<dbReference type="SMART" id="SM00411">
    <property type="entry name" value="BHL"/>
    <property type="match status" value="1"/>
</dbReference>
<reference evidence="2" key="1">
    <citation type="submission" date="2020-03" db="EMBL/GenBank/DDBJ databases">
        <title>The deep terrestrial virosphere.</title>
        <authorList>
            <person name="Holmfeldt K."/>
            <person name="Nilsson E."/>
            <person name="Simone D."/>
            <person name="Lopez-Fernandez M."/>
            <person name="Wu X."/>
            <person name="de Brujin I."/>
            <person name="Lundin D."/>
            <person name="Andersson A."/>
            <person name="Bertilsson S."/>
            <person name="Dopson M."/>
        </authorList>
    </citation>
    <scope>NUCLEOTIDE SEQUENCE</scope>
    <source>
        <strain evidence="2">MM415B00659</strain>
    </source>
</reference>
<gene>
    <name evidence="2" type="ORF">MM415B00659_0028</name>
</gene>
<evidence type="ECO:0000313" key="2">
    <source>
        <dbReference type="EMBL" id="QJA63074.1"/>
    </source>
</evidence>
<evidence type="ECO:0000256" key="1">
    <source>
        <dbReference type="SAM" id="MobiDB-lite"/>
    </source>
</evidence>
<feature type="region of interest" description="Disordered" evidence="1">
    <location>
        <begin position="100"/>
        <end position="120"/>
    </location>
</feature>
<sequence length="120" mass="13734">MIILDIAKYLKKHGYGNVPKPDLAIIIRDTFAAVSALAVEKNEGFALQIPRFGTFRIVRYEKRIGHNPKTREKINIPAKLKFKLKTSHILTDSLPAPIEGRKVETKKKKKEEKKVSKKKK</sequence>
<dbReference type="Gene3D" id="4.10.520.10">
    <property type="entry name" value="IHF-like DNA-binding proteins"/>
    <property type="match status" value="1"/>
</dbReference>
<dbReference type="Pfam" id="PF00216">
    <property type="entry name" value="Bac_DNA_binding"/>
    <property type="match status" value="1"/>
</dbReference>
<dbReference type="InterPro" id="IPR000119">
    <property type="entry name" value="Hist_DNA-bd"/>
</dbReference>
<accession>A0A6M3J0E1</accession>
<dbReference type="EMBL" id="MT141489">
    <property type="protein sequence ID" value="QJA63074.1"/>
    <property type="molecule type" value="Genomic_DNA"/>
</dbReference>
<dbReference type="GO" id="GO:0003677">
    <property type="term" value="F:DNA binding"/>
    <property type="evidence" value="ECO:0007669"/>
    <property type="project" value="InterPro"/>
</dbReference>
<name>A0A6M3J0E1_9ZZZZ</name>
<dbReference type="AlphaFoldDB" id="A0A6M3J0E1"/>
<dbReference type="InterPro" id="IPR010992">
    <property type="entry name" value="IHF-like_DNA-bd_dom_sf"/>
</dbReference>
<feature type="compositionally biased region" description="Basic residues" evidence="1">
    <location>
        <begin position="104"/>
        <end position="120"/>
    </location>
</feature>
<organism evidence="2">
    <name type="scientific">viral metagenome</name>
    <dbReference type="NCBI Taxonomy" id="1070528"/>
    <lineage>
        <taxon>unclassified sequences</taxon>
        <taxon>metagenomes</taxon>
        <taxon>organismal metagenomes</taxon>
    </lineage>
</organism>
<dbReference type="SUPFAM" id="SSF47729">
    <property type="entry name" value="IHF-like DNA-binding proteins"/>
    <property type="match status" value="1"/>
</dbReference>
<protein>
    <submittedName>
        <fullName evidence="2">Putative DNA binding protein</fullName>
    </submittedName>
</protein>
<dbReference type="GO" id="GO:0030527">
    <property type="term" value="F:structural constituent of chromatin"/>
    <property type="evidence" value="ECO:0007669"/>
    <property type="project" value="InterPro"/>
</dbReference>
<proteinExistence type="predicted"/>